<dbReference type="EMBL" id="FSRC01000001">
    <property type="protein sequence ID" value="SIN66887.1"/>
    <property type="molecule type" value="Genomic_DNA"/>
</dbReference>
<feature type="domain" description="Cupin type-2" evidence="1">
    <location>
        <begin position="63"/>
        <end position="131"/>
    </location>
</feature>
<dbReference type="PANTHER" id="PTHR36156:SF2">
    <property type="entry name" value="CUPIN TYPE-2 DOMAIN-CONTAINING PROTEIN"/>
    <property type="match status" value="1"/>
</dbReference>
<dbReference type="STRING" id="226505.SAMN05444394_0437"/>
<dbReference type="PANTHER" id="PTHR36156">
    <property type="entry name" value="SLR2101 PROTEIN"/>
    <property type="match status" value="1"/>
</dbReference>
<gene>
    <name evidence="2" type="ORF">SAMN05444394_0437</name>
</gene>
<protein>
    <submittedName>
        <fullName evidence="2">Cupin domain-containing protein</fullName>
    </submittedName>
</protein>
<dbReference type="InterPro" id="IPR014710">
    <property type="entry name" value="RmlC-like_jellyroll"/>
</dbReference>
<organism evidence="2 3">
    <name type="scientific">Algoriphagus halophilus</name>
    <dbReference type="NCBI Taxonomy" id="226505"/>
    <lineage>
        <taxon>Bacteria</taxon>
        <taxon>Pseudomonadati</taxon>
        <taxon>Bacteroidota</taxon>
        <taxon>Cytophagia</taxon>
        <taxon>Cytophagales</taxon>
        <taxon>Cyclobacteriaceae</taxon>
        <taxon>Algoriphagus</taxon>
    </lineage>
</organism>
<dbReference type="Proteomes" id="UP000185221">
    <property type="component" value="Unassembled WGS sequence"/>
</dbReference>
<evidence type="ECO:0000259" key="1">
    <source>
        <dbReference type="Pfam" id="PF07883"/>
    </source>
</evidence>
<dbReference type="InterPro" id="IPR013096">
    <property type="entry name" value="Cupin_2"/>
</dbReference>
<proteinExistence type="predicted"/>
<evidence type="ECO:0000313" key="2">
    <source>
        <dbReference type="EMBL" id="SIN66887.1"/>
    </source>
</evidence>
<dbReference type="RefSeq" id="WP_074223188.1">
    <property type="nucleotide sequence ID" value="NZ_FSRC01000001.1"/>
</dbReference>
<dbReference type="CDD" id="cd02236">
    <property type="entry name" value="cupin_CV2614-like"/>
    <property type="match status" value="1"/>
</dbReference>
<dbReference type="OrthoDB" id="287220at2"/>
<evidence type="ECO:0000313" key="3">
    <source>
        <dbReference type="Proteomes" id="UP000185221"/>
    </source>
</evidence>
<name>A0A1N6D850_9BACT</name>
<dbReference type="AlphaFoldDB" id="A0A1N6D850"/>
<dbReference type="InterPro" id="IPR047142">
    <property type="entry name" value="OryJ/VirC-like"/>
</dbReference>
<accession>A0A1N6D850</accession>
<sequence>MLSFKPFLVLLLMILSSISTYLITKGSQLKNESEILISSELSWNGTIIPDYPEGKPKISILKITIPPGSSLPKHIHPVINAGVLTKGELFVEDEFGNQLNMKAGDPIIEVVNTVHYGENRGTIPAEIIVFYAGSEGLTITKIMEDQ</sequence>
<reference evidence="3" key="1">
    <citation type="submission" date="2016-11" db="EMBL/GenBank/DDBJ databases">
        <authorList>
            <person name="Varghese N."/>
            <person name="Submissions S."/>
        </authorList>
    </citation>
    <scope>NUCLEOTIDE SEQUENCE [LARGE SCALE GENOMIC DNA]</scope>
    <source>
        <strain evidence="3">DSM 15292</strain>
    </source>
</reference>
<dbReference type="SUPFAM" id="SSF51182">
    <property type="entry name" value="RmlC-like cupins"/>
    <property type="match status" value="1"/>
</dbReference>
<dbReference type="Pfam" id="PF07883">
    <property type="entry name" value="Cupin_2"/>
    <property type="match status" value="1"/>
</dbReference>
<keyword evidence="3" id="KW-1185">Reference proteome</keyword>
<dbReference type="Gene3D" id="2.60.120.10">
    <property type="entry name" value="Jelly Rolls"/>
    <property type="match status" value="1"/>
</dbReference>
<dbReference type="InterPro" id="IPR011051">
    <property type="entry name" value="RmlC_Cupin_sf"/>
</dbReference>